<dbReference type="Gene3D" id="3.55.50.30">
    <property type="match status" value="1"/>
</dbReference>
<sequence length="382" mass="43601">MIPKEVENCIIKYFCQSAAIEDLDLLNDWISIKENQNIFKEFVKTNFAINLVMNDPNLENIKKQLIKEIRKEKNPLYRNRLSIVKYAAVAIFFLSIGFMLQISFKKTSSSQKITPKTDVITLDLGNGNIEVIDENGDSEVLNSNGEVVGKKSGDQLIYNQDNHETKLTYNTLHIPNGKQFNIVLSDGSKVHLNSGSSLTFPVKFLKDSTRWVSLTGEAYFDVTHNKNQPFVVNSQELDIQVYGTTFNVSNYPEDTDTDVVLVEGSVSLTNSVQKDEFFLTPGFKGSFNKNNKNIIDSKVNTSLYTSWMNGNLVFRNTTFDNITQKLERAYNVIIINNNKNLAKETFNATIETKRETIEQVLNYFNKVYQIEYIIVENKIVIN</sequence>
<evidence type="ECO:0008006" key="6">
    <source>
        <dbReference type="Google" id="ProtNLM"/>
    </source>
</evidence>
<keyword evidence="5" id="KW-1185">Reference proteome</keyword>
<dbReference type="Proteomes" id="UP000233435">
    <property type="component" value="Unassembled WGS sequence"/>
</dbReference>
<evidence type="ECO:0000256" key="1">
    <source>
        <dbReference type="SAM" id="Phobius"/>
    </source>
</evidence>
<keyword evidence="1" id="KW-0812">Transmembrane</keyword>
<dbReference type="OrthoDB" id="704021at2"/>
<dbReference type="EMBL" id="PJEO01000030">
    <property type="protein sequence ID" value="PKQ45244.1"/>
    <property type="molecule type" value="Genomic_DNA"/>
</dbReference>
<feature type="domain" description="FecR protein" evidence="2">
    <location>
        <begin position="172"/>
        <end position="266"/>
    </location>
</feature>
<feature type="domain" description="Protein FecR C-terminal" evidence="3">
    <location>
        <begin position="312"/>
        <end position="381"/>
    </location>
</feature>
<protein>
    <recommendedName>
        <fullName evidence="6">Iron dicitrate transport regulator FecR</fullName>
    </recommendedName>
</protein>
<name>A0A2N3HK23_9FLAO</name>
<dbReference type="InterPro" id="IPR012373">
    <property type="entry name" value="Ferrdict_sens_TM"/>
</dbReference>
<dbReference type="Pfam" id="PF04773">
    <property type="entry name" value="FecR"/>
    <property type="match status" value="1"/>
</dbReference>
<keyword evidence="1" id="KW-0472">Membrane</keyword>
<dbReference type="PANTHER" id="PTHR30273">
    <property type="entry name" value="PERIPLASMIC SIGNAL SENSOR AND SIGMA FACTOR ACTIVATOR FECR-RELATED"/>
    <property type="match status" value="1"/>
</dbReference>
<evidence type="ECO:0000259" key="3">
    <source>
        <dbReference type="Pfam" id="PF16344"/>
    </source>
</evidence>
<evidence type="ECO:0000313" key="4">
    <source>
        <dbReference type="EMBL" id="PKQ45244.1"/>
    </source>
</evidence>
<gene>
    <name evidence="4" type="ORF">CSW08_09145</name>
</gene>
<dbReference type="AlphaFoldDB" id="A0A2N3HK23"/>
<dbReference type="RefSeq" id="WP_106659588.1">
    <property type="nucleotide sequence ID" value="NZ_PJEO01000030.1"/>
</dbReference>
<organism evidence="4 5">
    <name type="scientific">Confluentibacter flavum</name>
    <dbReference type="NCBI Taxonomy" id="1909700"/>
    <lineage>
        <taxon>Bacteria</taxon>
        <taxon>Pseudomonadati</taxon>
        <taxon>Bacteroidota</taxon>
        <taxon>Flavobacteriia</taxon>
        <taxon>Flavobacteriales</taxon>
        <taxon>Flavobacteriaceae</taxon>
        <taxon>Confluentibacter</taxon>
    </lineage>
</organism>
<dbReference type="InterPro" id="IPR006860">
    <property type="entry name" value="FecR"/>
</dbReference>
<accession>A0A2N3HK23</accession>
<dbReference type="Pfam" id="PF16344">
    <property type="entry name" value="FecR_C"/>
    <property type="match status" value="1"/>
</dbReference>
<dbReference type="PANTHER" id="PTHR30273:SF2">
    <property type="entry name" value="PROTEIN FECR"/>
    <property type="match status" value="1"/>
</dbReference>
<comment type="caution">
    <text evidence="4">The sequence shown here is derived from an EMBL/GenBank/DDBJ whole genome shotgun (WGS) entry which is preliminary data.</text>
</comment>
<evidence type="ECO:0000313" key="5">
    <source>
        <dbReference type="Proteomes" id="UP000233435"/>
    </source>
</evidence>
<reference evidence="4 5" key="1">
    <citation type="submission" date="2017-12" db="EMBL/GenBank/DDBJ databases">
        <title>Confluentibacter flavum sp. nov., isolated from the saline lake.</title>
        <authorList>
            <person name="Yu L."/>
        </authorList>
    </citation>
    <scope>NUCLEOTIDE SEQUENCE [LARGE SCALE GENOMIC DNA]</scope>
    <source>
        <strain evidence="4 5">3B</strain>
    </source>
</reference>
<proteinExistence type="predicted"/>
<evidence type="ECO:0000259" key="2">
    <source>
        <dbReference type="Pfam" id="PF04773"/>
    </source>
</evidence>
<dbReference type="Gene3D" id="2.60.120.1440">
    <property type="match status" value="1"/>
</dbReference>
<keyword evidence="1" id="KW-1133">Transmembrane helix</keyword>
<dbReference type="InterPro" id="IPR032508">
    <property type="entry name" value="FecR_C"/>
</dbReference>
<dbReference type="GO" id="GO:0016989">
    <property type="term" value="F:sigma factor antagonist activity"/>
    <property type="evidence" value="ECO:0007669"/>
    <property type="project" value="TreeGrafter"/>
</dbReference>
<feature type="transmembrane region" description="Helical" evidence="1">
    <location>
        <begin position="83"/>
        <end position="104"/>
    </location>
</feature>